<accession>A0ACC0WJ28</accession>
<keyword evidence="2" id="KW-1185">Reference proteome</keyword>
<sequence length="115" mass="12534">MEESGELDDDDKDHARSMRIGGDTSDQGESEEDKDRKAGRRSSGNRDDSADSGSSSLNLDKQLPLTMKQLPLDPFNPFTPLTPLKEAEASAATCWYSCMGYLSSDAMSGNILVRL</sequence>
<reference evidence="1 2" key="1">
    <citation type="journal article" date="2022" name="bioRxiv">
        <title>The genome of the oomycete Peronosclerospora sorghi, a cosmopolitan pathogen of maize and sorghum, is inflated with dispersed pseudogenes.</title>
        <authorList>
            <person name="Fletcher K."/>
            <person name="Martin F."/>
            <person name="Isakeit T."/>
            <person name="Cavanaugh K."/>
            <person name="Magill C."/>
            <person name="Michelmore R."/>
        </authorList>
    </citation>
    <scope>NUCLEOTIDE SEQUENCE [LARGE SCALE GENOMIC DNA]</scope>
    <source>
        <strain evidence="1">P6</strain>
    </source>
</reference>
<evidence type="ECO:0000313" key="1">
    <source>
        <dbReference type="EMBL" id="KAI9918660.1"/>
    </source>
</evidence>
<proteinExistence type="predicted"/>
<comment type="caution">
    <text evidence="1">The sequence shown here is derived from an EMBL/GenBank/DDBJ whole genome shotgun (WGS) entry which is preliminary data.</text>
</comment>
<dbReference type="EMBL" id="CM047591">
    <property type="protein sequence ID" value="KAI9918660.1"/>
    <property type="molecule type" value="Genomic_DNA"/>
</dbReference>
<evidence type="ECO:0000313" key="2">
    <source>
        <dbReference type="Proteomes" id="UP001163321"/>
    </source>
</evidence>
<dbReference type="Proteomes" id="UP001163321">
    <property type="component" value="Chromosome 12"/>
</dbReference>
<gene>
    <name evidence="1" type="ORF">PsorP6_011512</name>
</gene>
<name>A0ACC0WJ28_9STRA</name>
<protein>
    <submittedName>
        <fullName evidence="1">Uncharacterized protein</fullName>
    </submittedName>
</protein>
<organism evidence="1 2">
    <name type="scientific">Peronosclerospora sorghi</name>
    <dbReference type="NCBI Taxonomy" id="230839"/>
    <lineage>
        <taxon>Eukaryota</taxon>
        <taxon>Sar</taxon>
        <taxon>Stramenopiles</taxon>
        <taxon>Oomycota</taxon>
        <taxon>Peronosporomycetes</taxon>
        <taxon>Peronosporales</taxon>
        <taxon>Peronosporaceae</taxon>
        <taxon>Peronosclerospora</taxon>
    </lineage>
</organism>